<keyword evidence="3" id="KW-1185">Reference proteome</keyword>
<dbReference type="AlphaFoldDB" id="A0A8X8FZK2"/>
<dbReference type="EMBL" id="JACSQS010000004">
    <property type="protein sequence ID" value="MBD7953825.1"/>
    <property type="molecule type" value="Genomic_DNA"/>
</dbReference>
<proteinExistence type="predicted"/>
<evidence type="ECO:0000256" key="1">
    <source>
        <dbReference type="SAM" id="SignalP"/>
    </source>
</evidence>
<evidence type="ECO:0000313" key="3">
    <source>
        <dbReference type="Proteomes" id="UP000636938"/>
    </source>
</evidence>
<feature type="chain" id="PRO_5036448451" evidence="1">
    <location>
        <begin position="23"/>
        <end position="162"/>
    </location>
</feature>
<evidence type="ECO:0000313" key="2">
    <source>
        <dbReference type="EMBL" id="MBD7953825.1"/>
    </source>
</evidence>
<sequence>MKTLHTVAFAIALGLTSLSAQAYVQSESAAGNTQAPVQLNVKVSPQEQLAGVERALYSEHYSEVSMEDKSKVSAAINRIRTRLGNHDSVEQTTPQAQTDILNDQAVVNTILSRAHADSRMVCRRERATGSNFPERVCLTVAQRRKMQEDSKEGLRRFQHTNR</sequence>
<name>A0A8X8FZK2_9GAMM</name>
<reference evidence="2 3" key="1">
    <citation type="submission" date="2020-08" db="EMBL/GenBank/DDBJ databases">
        <title>A Genomic Blueprint of the Chicken Gut Microbiome.</title>
        <authorList>
            <person name="Gilroy R."/>
            <person name="Ravi A."/>
            <person name="Getino M."/>
            <person name="Pursley I."/>
            <person name="Horton D.L."/>
            <person name="Alikhan N.-F."/>
            <person name="Baker D."/>
            <person name="Gharbi K."/>
            <person name="Hall N."/>
            <person name="Watson M."/>
            <person name="Adriaenssens E.M."/>
            <person name="Foster-Nyarko E."/>
            <person name="Jarju S."/>
            <person name="Secka A."/>
            <person name="Antonio M."/>
            <person name="Oren A."/>
            <person name="Chaudhuri R."/>
            <person name="La Ragione R.M."/>
            <person name="Hildebrand F."/>
            <person name="Pallen M.J."/>
        </authorList>
    </citation>
    <scope>NUCLEOTIDE SEQUENCE [LARGE SCALE GENOMIC DNA]</scope>
    <source>
        <strain evidence="2 3">Sa5BUN4</strain>
    </source>
</reference>
<keyword evidence="1" id="KW-0732">Signal</keyword>
<comment type="caution">
    <text evidence="2">The sequence shown here is derived from an EMBL/GenBank/DDBJ whole genome shotgun (WGS) entry which is preliminary data.</text>
</comment>
<accession>A0A8X8FZK2</accession>
<gene>
    <name evidence="2" type="ORF">H9654_06340</name>
</gene>
<protein>
    <submittedName>
        <fullName evidence="2">Uncharacterized protein</fullName>
    </submittedName>
</protein>
<feature type="signal peptide" evidence="1">
    <location>
        <begin position="1"/>
        <end position="22"/>
    </location>
</feature>
<dbReference type="RefSeq" id="WP_191769890.1">
    <property type="nucleotide sequence ID" value="NZ_JACSQS010000004.1"/>
</dbReference>
<dbReference type="Proteomes" id="UP000636938">
    <property type="component" value="Unassembled WGS sequence"/>
</dbReference>
<organism evidence="2 3">
    <name type="scientific">Stenotrophomonas lacuserhaii</name>
    <dbReference type="NCBI Taxonomy" id="2760084"/>
    <lineage>
        <taxon>Bacteria</taxon>
        <taxon>Pseudomonadati</taxon>
        <taxon>Pseudomonadota</taxon>
        <taxon>Gammaproteobacteria</taxon>
        <taxon>Lysobacterales</taxon>
        <taxon>Lysobacteraceae</taxon>
        <taxon>Stenotrophomonas</taxon>
    </lineage>
</organism>